<dbReference type="GO" id="GO:0005886">
    <property type="term" value="C:plasma membrane"/>
    <property type="evidence" value="ECO:0007669"/>
    <property type="project" value="TreeGrafter"/>
</dbReference>
<proteinExistence type="predicted"/>
<gene>
    <name evidence="3" type="ORF">QVD17_37431</name>
</gene>
<reference evidence="3" key="1">
    <citation type="journal article" date="2023" name="bioRxiv">
        <title>Improved chromosome-level genome assembly for marigold (Tagetes erecta).</title>
        <authorList>
            <person name="Jiang F."/>
            <person name="Yuan L."/>
            <person name="Wang S."/>
            <person name="Wang H."/>
            <person name="Xu D."/>
            <person name="Wang A."/>
            <person name="Fan W."/>
        </authorList>
    </citation>
    <scope>NUCLEOTIDE SEQUENCE</scope>
    <source>
        <strain evidence="3">WSJ</strain>
        <tissue evidence="3">Leaf</tissue>
    </source>
</reference>
<dbReference type="GO" id="GO:0009506">
    <property type="term" value="C:plasmodesma"/>
    <property type="evidence" value="ECO:0007669"/>
    <property type="project" value="TreeGrafter"/>
</dbReference>
<evidence type="ECO:0000313" key="3">
    <source>
        <dbReference type="EMBL" id="KAK1410889.1"/>
    </source>
</evidence>
<dbReference type="Gene3D" id="1.10.510.10">
    <property type="entry name" value="Transferase(Phosphotransferase) domain 1"/>
    <property type="match status" value="1"/>
</dbReference>
<dbReference type="GO" id="GO:0004714">
    <property type="term" value="F:transmembrane receptor protein tyrosine kinase activity"/>
    <property type="evidence" value="ECO:0007669"/>
    <property type="project" value="InterPro"/>
</dbReference>
<accession>A0AAD8JU80</accession>
<dbReference type="EMBL" id="JAUHHV010000010">
    <property type="protein sequence ID" value="KAK1410889.1"/>
    <property type="molecule type" value="Genomic_DNA"/>
</dbReference>
<dbReference type="PANTHER" id="PTHR27003">
    <property type="entry name" value="OS07G0166700 PROTEIN"/>
    <property type="match status" value="1"/>
</dbReference>
<dbReference type="Proteomes" id="UP001229421">
    <property type="component" value="Unassembled WGS sequence"/>
</dbReference>
<dbReference type="InterPro" id="IPR011009">
    <property type="entry name" value="Kinase-like_dom_sf"/>
</dbReference>
<dbReference type="Pfam" id="PF00069">
    <property type="entry name" value="Pkinase"/>
    <property type="match status" value="1"/>
</dbReference>
<dbReference type="SUPFAM" id="SSF56112">
    <property type="entry name" value="Protein kinase-like (PK-like)"/>
    <property type="match status" value="1"/>
</dbReference>
<protein>
    <recommendedName>
        <fullName evidence="2">Protein kinase domain-containing protein</fullName>
    </recommendedName>
</protein>
<dbReference type="InterPro" id="IPR045272">
    <property type="entry name" value="ANXUR1/2-like"/>
</dbReference>
<sequence>MLPERTSQNPSINEEQRHDLKEHSKAAPNYEGTSSSLKLKVEFLEIPLSDISKATNDFKDKPIGSGGFHPTKQQLQETMRATSIVGTDVYIDPEYSYEYKYKKEIDTYSFGIVLFEILSGRLAYDPIYVNENRIGIAHVARRHAKDKKLKQLIDPKLIEEVRNEIFTLNRDLNQDPFEAFFKLACECSAVAQADRPTMEVVIKKLQNALNLQEFKSATRNQ</sequence>
<evidence type="ECO:0000256" key="1">
    <source>
        <dbReference type="SAM" id="MobiDB-lite"/>
    </source>
</evidence>
<evidence type="ECO:0000259" key="2">
    <source>
        <dbReference type="PROSITE" id="PS50011"/>
    </source>
</evidence>
<feature type="domain" description="Protein kinase" evidence="2">
    <location>
        <begin position="1"/>
        <end position="209"/>
    </location>
</feature>
<comment type="caution">
    <text evidence="3">The sequence shown here is derived from an EMBL/GenBank/DDBJ whole genome shotgun (WGS) entry which is preliminary data.</text>
</comment>
<feature type="region of interest" description="Disordered" evidence="1">
    <location>
        <begin position="1"/>
        <end position="31"/>
    </location>
</feature>
<organism evidence="3 4">
    <name type="scientific">Tagetes erecta</name>
    <name type="common">African marigold</name>
    <dbReference type="NCBI Taxonomy" id="13708"/>
    <lineage>
        <taxon>Eukaryota</taxon>
        <taxon>Viridiplantae</taxon>
        <taxon>Streptophyta</taxon>
        <taxon>Embryophyta</taxon>
        <taxon>Tracheophyta</taxon>
        <taxon>Spermatophyta</taxon>
        <taxon>Magnoliopsida</taxon>
        <taxon>eudicotyledons</taxon>
        <taxon>Gunneridae</taxon>
        <taxon>Pentapetalae</taxon>
        <taxon>asterids</taxon>
        <taxon>campanulids</taxon>
        <taxon>Asterales</taxon>
        <taxon>Asteraceae</taxon>
        <taxon>Asteroideae</taxon>
        <taxon>Heliantheae alliance</taxon>
        <taxon>Tageteae</taxon>
        <taxon>Tagetes</taxon>
    </lineage>
</organism>
<name>A0AAD8JU80_TARER</name>
<dbReference type="PROSITE" id="PS50011">
    <property type="entry name" value="PROTEIN_KINASE_DOM"/>
    <property type="match status" value="1"/>
</dbReference>
<dbReference type="PANTHER" id="PTHR27003:SF471">
    <property type="entry name" value="VASCULAR ENDOTHELIAL GROWTH FACTOR RECEPTOR 2 (VEGFR2)-RELATED"/>
    <property type="match status" value="1"/>
</dbReference>
<keyword evidence="4" id="KW-1185">Reference proteome</keyword>
<dbReference type="AlphaFoldDB" id="A0AAD8JU80"/>
<evidence type="ECO:0000313" key="4">
    <source>
        <dbReference type="Proteomes" id="UP001229421"/>
    </source>
</evidence>
<feature type="compositionally biased region" description="Polar residues" evidence="1">
    <location>
        <begin position="1"/>
        <end position="13"/>
    </location>
</feature>
<feature type="compositionally biased region" description="Basic and acidic residues" evidence="1">
    <location>
        <begin position="14"/>
        <end position="25"/>
    </location>
</feature>
<dbReference type="GO" id="GO:0005524">
    <property type="term" value="F:ATP binding"/>
    <property type="evidence" value="ECO:0007669"/>
    <property type="project" value="InterPro"/>
</dbReference>
<dbReference type="InterPro" id="IPR000719">
    <property type="entry name" value="Prot_kinase_dom"/>
</dbReference>